<accession>G0MRE0</accession>
<evidence type="ECO:0000313" key="3">
    <source>
        <dbReference type="EMBL" id="EGT42084.1"/>
    </source>
</evidence>
<name>G0MRE0_CAEBE</name>
<dbReference type="Pfam" id="PF19360">
    <property type="entry name" value="TadB_TadC_N"/>
    <property type="match status" value="1"/>
</dbReference>
<dbReference type="EMBL" id="GL379808">
    <property type="protein sequence ID" value="EGT42084.1"/>
    <property type="molecule type" value="Genomic_DNA"/>
</dbReference>
<feature type="transmembrane region" description="Helical" evidence="1">
    <location>
        <begin position="147"/>
        <end position="169"/>
    </location>
</feature>
<reference evidence="4" key="1">
    <citation type="submission" date="2011-07" db="EMBL/GenBank/DDBJ databases">
        <authorList>
            <consortium name="Caenorhabditis brenneri Sequencing and Analysis Consortium"/>
            <person name="Wilson R.K."/>
        </authorList>
    </citation>
    <scope>NUCLEOTIDE SEQUENCE [LARGE SCALE GENOMIC DNA]</scope>
    <source>
        <strain evidence="4">PB2801</strain>
    </source>
</reference>
<keyword evidence="1" id="KW-0812">Transmembrane</keyword>
<feature type="transmembrane region" description="Helical" evidence="1">
    <location>
        <begin position="32"/>
        <end position="52"/>
    </location>
</feature>
<dbReference type="OrthoDB" id="5813404at2759"/>
<dbReference type="HOGENOM" id="CLU_127838_0_0_1"/>
<feature type="transmembrane region" description="Helical" evidence="1">
    <location>
        <begin position="58"/>
        <end position="80"/>
    </location>
</feature>
<dbReference type="AlphaFoldDB" id="G0MRE0"/>
<dbReference type="InterPro" id="IPR045824">
    <property type="entry name" value="T2SS_TadB-like_N"/>
</dbReference>
<dbReference type="InParanoid" id="G0MRE0"/>
<dbReference type="OMA" id="TISIWII"/>
<organism evidence="4">
    <name type="scientific">Caenorhabditis brenneri</name>
    <name type="common">Nematode worm</name>
    <dbReference type="NCBI Taxonomy" id="135651"/>
    <lineage>
        <taxon>Eukaryota</taxon>
        <taxon>Metazoa</taxon>
        <taxon>Ecdysozoa</taxon>
        <taxon>Nematoda</taxon>
        <taxon>Chromadorea</taxon>
        <taxon>Rhabditida</taxon>
        <taxon>Rhabditina</taxon>
        <taxon>Rhabditomorpha</taxon>
        <taxon>Rhabditoidea</taxon>
        <taxon>Rhabditidae</taxon>
        <taxon>Peloderinae</taxon>
        <taxon>Caenorhabditis</taxon>
    </lineage>
</organism>
<dbReference type="Proteomes" id="UP000008068">
    <property type="component" value="Unassembled WGS sequence"/>
</dbReference>
<keyword evidence="1" id="KW-1133">Transmembrane helix</keyword>
<keyword evidence="4" id="KW-1185">Reference proteome</keyword>
<feature type="transmembrane region" description="Helical" evidence="1">
    <location>
        <begin position="121"/>
        <end position="141"/>
    </location>
</feature>
<evidence type="ECO:0000259" key="2">
    <source>
        <dbReference type="Pfam" id="PF19360"/>
    </source>
</evidence>
<proteinExistence type="predicted"/>
<feature type="domain" description="Type II secretion system protein TadB-like N-terminal" evidence="2">
    <location>
        <begin position="61"/>
        <end position="171"/>
    </location>
</feature>
<dbReference type="eggNOG" id="ENOG502TI96">
    <property type="taxonomic scope" value="Eukaryota"/>
</dbReference>
<gene>
    <name evidence="3" type="ORF">CAEBREN_04957</name>
</gene>
<dbReference type="FunCoup" id="G0MRE0">
    <property type="interactions" value="485"/>
</dbReference>
<evidence type="ECO:0000256" key="1">
    <source>
        <dbReference type="SAM" id="Phobius"/>
    </source>
</evidence>
<keyword evidence="1" id="KW-0472">Membrane</keyword>
<protein>
    <recommendedName>
        <fullName evidence="2">Type II secretion system protein TadB-like N-terminal domain-containing protein</fullName>
    </recommendedName>
</protein>
<sequence>MEKPAKFEIDQIYNQDDGKSDEWKLRDVHPRFTVFTALVPLFLIIVGIVSFNNCDVTISIWIIIMSVLIQVELIYLSVYYRRSFLNSDTEFDLDDAIFEKYEGQNVKDPILRKAMKLHTKIGLLSYFGIVKCYFIISSGSYCSGIVFWPSLLLSLFYSVTFVAIIILTIRKAQLRSNQNIV</sequence>
<evidence type="ECO:0000313" key="4">
    <source>
        <dbReference type="Proteomes" id="UP000008068"/>
    </source>
</evidence>